<name>A0ABT9C9Z0_9BACL</name>
<dbReference type="Proteomes" id="UP001240171">
    <property type="component" value="Unassembled WGS sequence"/>
</dbReference>
<keyword evidence="3" id="KW-1185">Reference proteome</keyword>
<feature type="transmembrane region" description="Helical" evidence="1">
    <location>
        <begin position="265"/>
        <end position="285"/>
    </location>
</feature>
<sequence length="368" mass="42061">MVKHNYYFYYLFLINALINIINFVPRGLINERFSGAIMAILASIPIGVAFTFMLVKLMSKFPGEDLPQIFNANFKRSIASFLLILHGLLWYSAGLVTLLSFVDVTLRYISSDVQPFFIMLGFLVLVGLCIRATAESILYGLEVLIILNVPIIIYVLAKALLNPSFSWDAVMQIITYSWEAPSFQGIATGTFIFSGYLNLVIFNKAFKAIKVRHYWFLGLSGLVVLLITFLVPVGMHGTMGVTRHVYPWFSTADVLRTKNFIVERVLFMFYFTYLSLALISCIVHWHCAMVFFKGALPAMRTGKSRFRLEMVLLVLFAVGALYAQNLDQYSMDRIGLWFMDIRFCAEAILITCVFTAYRLFRRRRPRAS</sequence>
<dbReference type="RefSeq" id="WP_305023239.1">
    <property type="nucleotide sequence ID" value="NZ_JAUQTB010000002.1"/>
</dbReference>
<accession>A0ABT9C9Z0</accession>
<dbReference type="InterPro" id="IPR004761">
    <property type="entry name" value="Spore_GerAB"/>
</dbReference>
<comment type="caution">
    <text evidence="2">The sequence shown here is derived from an EMBL/GenBank/DDBJ whole genome shotgun (WGS) entry which is preliminary data.</text>
</comment>
<feature type="transmembrane region" description="Helical" evidence="1">
    <location>
        <begin position="78"/>
        <end position="101"/>
    </location>
</feature>
<dbReference type="EMBL" id="JAUQTB010000002">
    <property type="protein sequence ID" value="MDO7906061.1"/>
    <property type="molecule type" value="Genomic_DNA"/>
</dbReference>
<proteinExistence type="predicted"/>
<reference evidence="2 3" key="1">
    <citation type="submission" date="2023-07" db="EMBL/GenBank/DDBJ databases">
        <title>Paenibacillus sp. JX-17 nov. isolated from soil.</title>
        <authorList>
            <person name="Wan Y."/>
            <person name="Liu B."/>
        </authorList>
    </citation>
    <scope>NUCLEOTIDE SEQUENCE [LARGE SCALE GENOMIC DNA]</scope>
    <source>
        <strain evidence="2 3">JX-17</strain>
    </source>
</reference>
<feature type="transmembrane region" description="Helical" evidence="1">
    <location>
        <begin position="7"/>
        <end position="24"/>
    </location>
</feature>
<feature type="transmembrane region" description="Helical" evidence="1">
    <location>
        <begin position="113"/>
        <end position="130"/>
    </location>
</feature>
<feature type="transmembrane region" description="Helical" evidence="1">
    <location>
        <begin position="336"/>
        <end position="360"/>
    </location>
</feature>
<keyword evidence="1" id="KW-0472">Membrane</keyword>
<evidence type="ECO:0000313" key="3">
    <source>
        <dbReference type="Proteomes" id="UP001240171"/>
    </source>
</evidence>
<keyword evidence="1" id="KW-1133">Transmembrane helix</keyword>
<gene>
    <name evidence="2" type="ORF">Q5741_06465</name>
</gene>
<organism evidence="2 3">
    <name type="scientific">Paenibacillus lacisoli</name>
    <dbReference type="NCBI Taxonomy" id="3064525"/>
    <lineage>
        <taxon>Bacteria</taxon>
        <taxon>Bacillati</taxon>
        <taxon>Bacillota</taxon>
        <taxon>Bacilli</taxon>
        <taxon>Bacillales</taxon>
        <taxon>Paenibacillaceae</taxon>
        <taxon>Paenibacillus</taxon>
    </lineage>
</organism>
<evidence type="ECO:0000256" key="1">
    <source>
        <dbReference type="SAM" id="Phobius"/>
    </source>
</evidence>
<feature type="transmembrane region" description="Helical" evidence="1">
    <location>
        <begin position="306"/>
        <end position="324"/>
    </location>
</feature>
<feature type="transmembrane region" description="Helical" evidence="1">
    <location>
        <begin position="181"/>
        <end position="202"/>
    </location>
</feature>
<keyword evidence="1" id="KW-0812">Transmembrane</keyword>
<evidence type="ECO:0000313" key="2">
    <source>
        <dbReference type="EMBL" id="MDO7906061.1"/>
    </source>
</evidence>
<protein>
    <submittedName>
        <fullName evidence="2">GerAB/ArcD/ProY family transporter</fullName>
    </submittedName>
</protein>
<feature type="transmembrane region" description="Helical" evidence="1">
    <location>
        <begin position="214"/>
        <end position="235"/>
    </location>
</feature>
<feature type="transmembrane region" description="Helical" evidence="1">
    <location>
        <begin position="36"/>
        <end position="57"/>
    </location>
</feature>
<dbReference type="Pfam" id="PF03845">
    <property type="entry name" value="Spore_permease"/>
    <property type="match status" value="1"/>
</dbReference>
<feature type="transmembrane region" description="Helical" evidence="1">
    <location>
        <begin position="137"/>
        <end position="161"/>
    </location>
</feature>